<organism evidence="1">
    <name type="scientific">Mytilinidion resinicola</name>
    <dbReference type="NCBI Taxonomy" id="574789"/>
    <lineage>
        <taxon>Eukaryota</taxon>
        <taxon>Fungi</taxon>
        <taxon>Dikarya</taxon>
        <taxon>Ascomycota</taxon>
        <taxon>Pezizomycotina</taxon>
        <taxon>Dothideomycetes</taxon>
        <taxon>Pleosporomycetidae</taxon>
        <taxon>Mytilinidiales</taxon>
        <taxon>Mytilinidiaceae</taxon>
        <taxon>Mytilinidion</taxon>
    </lineage>
</organism>
<accession>A0A6A6YW06</accession>
<dbReference type="Proteomes" id="UP000504636">
    <property type="component" value="Unplaced"/>
</dbReference>
<proteinExistence type="predicted"/>
<reference evidence="3" key="3">
    <citation type="submission" date="2025-04" db="UniProtKB">
        <authorList>
            <consortium name="RefSeq"/>
        </authorList>
    </citation>
    <scope>IDENTIFICATION</scope>
    <source>
        <strain evidence="3">CBS 304.34</strain>
    </source>
</reference>
<evidence type="ECO:0000313" key="1">
    <source>
        <dbReference type="EMBL" id="KAF2813136.1"/>
    </source>
</evidence>
<name>A0A6A6YW06_9PEZI</name>
<evidence type="ECO:0000313" key="3">
    <source>
        <dbReference type="RefSeq" id="XP_033580100.1"/>
    </source>
</evidence>
<keyword evidence="2" id="KW-1185">Reference proteome</keyword>
<evidence type="ECO:0000313" key="2">
    <source>
        <dbReference type="Proteomes" id="UP000504636"/>
    </source>
</evidence>
<dbReference type="AlphaFoldDB" id="A0A6A6YW06"/>
<dbReference type="EMBL" id="MU003696">
    <property type="protein sequence ID" value="KAF2813136.1"/>
    <property type="molecule type" value="Genomic_DNA"/>
</dbReference>
<sequence>MEKRYLMHPKSFADYLFRTLDQFVLDLGVDKPMAFCTPPHLDTYVASFGATLFESVGTIRITVDGEMYKELDLAARPAAIPPDGPPALFRTGRAPGFKEWRERTYQRREGAGLKVVRHDAAQEG</sequence>
<protein>
    <submittedName>
        <fullName evidence="1 3">Uncharacterized protein</fullName>
    </submittedName>
</protein>
<reference evidence="3" key="2">
    <citation type="submission" date="2020-04" db="EMBL/GenBank/DDBJ databases">
        <authorList>
            <consortium name="NCBI Genome Project"/>
        </authorList>
    </citation>
    <scope>NUCLEOTIDE SEQUENCE</scope>
    <source>
        <strain evidence="3">CBS 304.34</strain>
    </source>
</reference>
<dbReference type="OrthoDB" id="2823490at2759"/>
<reference evidence="1 3" key="1">
    <citation type="journal article" date="2020" name="Stud. Mycol.">
        <title>101 Dothideomycetes genomes: a test case for predicting lifestyles and emergence of pathogens.</title>
        <authorList>
            <person name="Haridas S."/>
            <person name="Albert R."/>
            <person name="Binder M."/>
            <person name="Bloem J."/>
            <person name="Labutti K."/>
            <person name="Salamov A."/>
            <person name="Andreopoulos B."/>
            <person name="Baker S."/>
            <person name="Barry K."/>
            <person name="Bills G."/>
            <person name="Bluhm B."/>
            <person name="Cannon C."/>
            <person name="Castanera R."/>
            <person name="Culley D."/>
            <person name="Daum C."/>
            <person name="Ezra D."/>
            <person name="Gonzalez J."/>
            <person name="Henrissat B."/>
            <person name="Kuo A."/>
            <person name="Liang C."/>
            <person name="Lipzen A."/>
            <person name="Lutzoni F."/>
            <person name="Magnuson J."/>
            <person name="Mondo S."/>
            <person name="Nolan M."/>
            <person name="Ohm R."/>
            <person name="Pangilinan J."/>
            <person name="Park H.-J."/>
            <person name="Ramirez L."/>
            <person name="Alfaro M."/>
            <person name="Sun H."/>
            <person name="Tritt A."/>
            <person name="Yoshinaga Y."/>
            <person name="Zwiers L.-H."/>
            <person name="Turgeon B."/>
            <person name="Goodwin S."/>
            <person name="Spatafora J."/>
            <person name="Crous P."/>
            <person name="Grigoriev I."/>
        </authorList>
    </citation>
    <scope>NUCLEOTIDE SEQUENCE</scope>
    <source>
        <strain evidence="1 3">CBS 304.34</strain>
    </source>
</reference>
<dbReference type="GeneID" id="54454562"/>
<dbReference type="RefSeq" id="XP_033580100.1">
    <property type="nucleotide sequence ID" value="XM_033713669.1"/>
</dbReference>
<gene>
    <name evidence="1 3" type="ORF">BDZ99DRAFT_250258</name>
</gene>